<reference evidence="1" key="1">
    <citation type="journal article" date="2021" name="Proc. Natl. Acad. Sci. U.S.A.">
        <title>A Catalog of Tens of Thousands of Viruses from Human Metagenomes Reveals Hidden Associations with Chronic Diseases.</title>
        <authorList>
            <person name="Tisza M.J."/>
            <person name="Buck C.B."/>
        </authorList>
    </citation>
    <scope>NUCLEOTIDE SEQUENCE</scope>
    <source>
        <strain evidence="1">CtWBz6</strain>
    </source>
</reference>
<evidence type="ECO:0000313" key="1">
    <source>
        <dbReference type="EMBL" id="DAE17877.1"/>
    </source>
</evidence>
<organism evidence="1">
    <name type="scientific">Siphoviridae sp. ctWBz6</name>
    <dbReference type="NCBI Taxonomy" id="2825536"/>
    <lineage>
        <taxon>Viruses</taxon>
        <taxon>Duplodnaviria</taxon>
        <taxon>Heunggongvirae</taxon>
        <taxon>Uroviricota</taxon>
        <taxon>Caudoviricetes</taxon>
    </lineage>
</organism>
<sequence>MARLPSEDYEISDYCGAKRWNVGIHATSERAIRACLKHDELLKAVGGGGK</sequence>
<accession>A0A8S5QGI6</accession>
<protein>
    <submittedName>
        <fullName evidence="1">Uncharacterized protein</fullName>
    </submittedName>
</protein>
<dbReference type="EMBL" id="BK015647">
    <property type="protein sequence ID" value="DAE17877.1"/>
    <property type="molecule type" value="Genomic_DNA"/>
</dbReference>
<name>A0A8S5QGI6_9CAUD</name>
<proteinExistence type="predicted"/>